<organism evidence="2">
    <name type="scientific">freshwater metagenome</name>
    <dbReference type="NCBI Taxonomy" id="449393"/>
    <lineage>
        <taxon>unclassified sequences</taxon>
        <taxon>metagenomes</taxon>
        <taxon>ecological metagenomes</taxon>
    </lineage>
</organism>
<keyword evidence="1" id="KW-0472">Membrane</keyword>
<feature type="transmembrane region" description="Helical" evidence="1">
    <location>
        <begin position="12"/>
        <end position="35"/>
    </location>
</feature>
<sequence>MDNNKTYSLNLSAQMILGIACSILVPLGGAVYYGITLFNDLTSTIEEVKKMSSVETRIIVLEDRSKSTERQLVDVMMSNNRALEKANEAYGKAIEANSVAKGTADKVVDTVANVKDEMKQLRKAMVNPLNN</sequence>
<gene>
    <name evidence="2" type="ORF">UFOPK3278_00776</name>
</gene>
<dbReference type="AlphaFoldDB" id="A0A6J7BS61"/>
<keyword evidence="1" id="KW-1133">Transmembrane helix</keyword>
<evidence type="ECO:0000256" key="1">
    <source>
        <dbReference type="SAM" id="Phobius"/>
    </source>
</evidence>
<keyword evidence="1" id="KW-0812">Transmembrane</keyword>
<accession>A0A6J7BS61</accession>
<name>A0A6J7BS61_9ZZZZ</name>
<dbReference type="EMBL" id="CAFBIX010000026">
    <property type="protein sequence ID" value="CAB4848310.1"/>
    <property type="molecule type" value="Genomic_DNA"/>
</dbReference>
<reference evidence="2" key="1">
    <citation type="submission" date="2020-05" db="EMBL/GenBank/DDBJ databases">
        <authorList>
            <person name="Chiriac C."/>
            <person name="Salcher M."/>
            <person name="Ghai R."/>
            <person name="Kavagutti S V."/>
        </authorList>
    </citation>
    <scope>NUCLEOTIDE SEQUENCE</scope>
</reference>
<protein>
    <submittedName>
        <fullName evidence="2">Unannotated protein</fullName>
    </submittedName>
</protein>
<evidence type="ECO:0000313" key="2">
    <source>
        <dbReference type="EMBL" id="CAB4848310.1"/>
    </source>
</evidence>
<proteinExistence type="predicted"/>
<dbReference type="PROSITE" id="PS51257">
    <property type="entry name" value="PROKAR_LIPOPROTEIN"/>
    <property type="match status" value="1"/>
</dbReference>